<dbReference type="PROSITE" id="PS51257">
    <property type="entry name" value="PROKAR_LIPOPROTEIN"/>
    <property type="match status" value="1"/>
</dbReference>
<comment type="caution">
    <text evidence="2">The sequence shown here is derived from an EMBL/GenBank/DDBJ whole genome shotgun (WGS) entry which is preliminary data.</text>
</comment>
<evidence type="ECO:0000313" key="3">
    <source>
        <dbReference type="Proteomes" id="UP000606008"/>
    </source>
</evidence>
<keyword evidence="3" id="KW-1185">Reference proteome</keyword>
<sequence length="132" mass="14429">MKRTILYICLSLLTVAGLFACGGEDPIDANGLLITQRSQSYMTSFDLLGTDHRTVLVSGQTKIDTTALTVTAVARFGTSMQRLKPICSVVTDAIVEPTMGIWTDFTEAKTYTVVSGNRQVRKTYTVTVTLQK</sequence>
<feature type="signal peptide" evidence="1">
    <location>
        <begin position="1"/>
        <end position="20"/>
    </location>
</feature>
<dbReference type="RefSeq" id="WP_085414002.1">
    <property type="nucleotide sequence ID" value="NZ_WAEL01000007.1"/>
</dbReference>
<keyword evidence="1" id="KW-0732">Signal</keyword>
<dbReference type="EMBL" id="WAEL01000007">
    <property type="protein sequence ID" value="NID12326.1"/>
    <property type="molecule type" value="Genomic_DNA"/>
</dbReference>
<reference evidence="3" key="2">
    <citation type="submission" date="2023-07" db="EMBL/GenBank/DDBJ databases">
        <authorList>
            <person name="Jung D.-H."/>
        </authorList>
    </citation>
    <scope>NUCLEOTIDE SEQUENCE [LARGE SCALE GENOMIC DNA]</scope>
    <source>
        <strain evidence="3">JA-25</strain>
    </source>
</reference>
<evidence type="ECO:0008006" key="4">
    <source>
        <dbReference type="Google" id="ProtNLM"/>
    </source>
</evidence>
<gene>
    <name evidence="2" type="ORF">F7231_19285</name>
</gene>
<dbReference type="Proteomes" id="UP000606008">
    <property type="component" value="Unassembled WGS sequence"/>
</dbReference>
<organism evidence="2 3">
    <name type="scientific">Fibrivirga algicola</name>
    <dbReference type="NCBI Taxonomy" id="2950420"/>
    <lineage>
        <taxon>Bacteria</taxon>
        <taxon>Pseudomonadati</taxon>
        <taxon>Bacteroidota</taxon>
        <taxon>Cytophagia</taxon>
        <taxon>Cytophagales</taxon>
        <taxon>Spirosomataceae</taxon>
        <taxon>Fibrivirga</taxon>
    </lineage>
</organism>
<proteinExistence type="predicted"/>
<accession>A0ABX0QIM6</accession>
<reference evidence="3" key="1">
    <citation type="submission" date="2019-09" db="EMBL/GenBank/DDBJ databases">
        <authorList>
            <person name="Jung D.-H."/>
        </authorList>
    </citation>
    <scope>NUCLEOTIDE SEQUENCE [LARGE SCALE GENOMIC DNA]</scope>
    <source>
        <strain evidence="3">JA-25</strain>
    </source>
</reference>
<feature type="chain" id="PRO_5047111218" description="DUF5018 domain-containing protein" evidence="1">
    <location>
        <begin position="21"/>
        <end position="132"/>
    </location>
</feature>
<name>A0ABX0QIM6_9BACT</name>
<evidence type="ECO:0000256" key="1">
    <source>
        <dbReference type="SAM" id="SignalP"/>
    </source>
</evidence>
<evidence type="ECO:0000313" key="2">
    <source>
        <dbReference type="EMBL" id="NID12326.1"/>
    </source>
</evidence>
<dbReference type="Gene3D" id="2.60.40.2340">
    <property type="match status" value="1"/>
</dbReference>
<protein>
    <recommendedName>
        <fullName evidence="4">DUF5018 domain-containing protein</fullName>
    </recommendedName>
</protein>